<gene>
    <name evidence="2" type="primary">pkn1_2</name>
    <name evidence="2" type="ORF">PSM7751_04096</name>
</gene>
<reference evidence="2 3" key="1">
    <citation type="submission" date="2017-03" db="EMBL/GenBank/DDBJ databases">
        <authorList>
            <person name="Afonso C.L."/>
            <person name="Miller P.J."/>
            <person name="Scott M.A."/>
            <person name="Spackman E."/>
            <person name="Goraichik I."/>
            <person name="Dimitrov K.M."/>
            <person name="Suarez D.L."/>
            <person name="Swayne D.E."/>
        </authorList>
    </citation>
    <scope>NUCLEOTIDE SEQUENCE [LARGE SCALE GENOMIC DNA]</scope>
    <source>
        <strain evidence="2 3">CECT 7751</strain>
    </source>
</reference>
<dbReference type="Gene3D" id="3.90.1580.10">
    <property type="entry name" value="paralog of FGE (formylglycine-generating enzyme)"/>
    <property type="match status" value="1"/>
</dbReference>
<keyword evidence="3" id="KW-1185">Reference proteome</keyword>
<dbReference type="AlphaFoldDB" id="A0A1X7AA64"/>
<dbReference type="GO" id="GO:0004674">
    <property type="term" value="F:protein serine/threonine kinase activity"/>
    <property type="evidence" value="ECO:0007669"/>
    <property type="project" value="UniProtKB-EC"/>
</dbReference>
<name>A0A1X7AA64_9RHOB</name>
<protein>
    <submittedName>
        <fullName evidence="2">Serine/threonine-protein kinase pkn1</fullName>
        <ecNumber evidence="2">2.7.11.1</ecNumber>
    </submittedName>
</protein>
<dbReference type="PANTHER" id="PTHR23150">
    <property type="entry name" value="SULFATASE MODIFYING FACTOR 1, 2"/>
    <property type="match status" value="1"/>
</dbReference>
<dbReference type="PANTHER" id="PTHR23150:SF19">
    <property type="entry name" value="FORMYLGLYCINE-GENERATING ENZYME"/>
    <property type="match status" value="1"/>
</dbReference>
<evidence type="ECO:0000259" key="1">
    <source>
        <dbReference type="Pfam" id="PF03781"/>
    </source>
</evidence>
<dbReference type="OrthoDB" id="9768004at2"/>
<dbReference type="EMBL" id="FWFN01000011">
    <property type="protein sequence ID" value="SLN73942.1"/>
    <property type="molecule type" value="Genomic_DNA"/>
</dbReference>
<dbReference type="EC" id="2.7.11.1" evidence="2"/>
<dbReference type="InterPro" id="IPR016187">
    <property type="entry name" value="CTDL_fold"/>
</dbReference>
<dbReference type="RefSeq" id="WP_085890107.1">
    <property type="nucleotide sequence ID" value="NZ_FWFN01000011.1"/>
</dbReference>
<dbReference type="InterPro" id="IPR005532">
    <property type="entry name" value="SUMF_dom"/>
</dbReference>
<dbReference type="SUPFAM" id="SSF56436">
    <property type="entry name" value="C-type lectin-like"/>
    <property type="match status" value="1"/>
</dbReference>
<feature type="domain" description="Sulfatase-modifying factor enzyme-like" evidence="1">
    <location>
        <begin position="33"/>
        <end position="310"/>
    </location>
</feature>
<sequence length="314" mass="33854">MACCANRVGLAHAGTDGDAKAPDVTHLADSRPPARVAFKGGVSHVGTSDPAIPADGEGLLRKVRLKPFLVDVAPVTNARFAAFVADTGYVTLSERLGWGPVFRGLLPDPQAVPPSDSPTPWWVICDGAAWSTPEGPGSDVADRLDHPVTHISWEDAKAFAAWAGGRLPTEAEWEHAARGGLNGDPRFPWGEQEPDDVDFLPANIWQGRFPDRNSCADGWLGTSPVGAFPPNESGIWDMIGNVWEWTADPFLIRSQTKSAKQRNASARAARLKVTKGGSFLCHKSYCYRYRIAARSGTALDSGASNTGFRVFYDR</sequence>
<dbReference type="InterPro" id="IPR042095">
    <property type="entry name" value="SUMF_sf"/>
</dbReference>
<dbReference type="InterPro" id="IPR051043">
    <property type="entry name" value="Sulfatase_Mod_Factor_Kinase"/>
</dbReference>
<dbReference type="GO" id="GO:0120147">
    <property type="term" value="F:formylglycine-generating oxidase activity"/>
    <property type="evidence" value="ECO:0007669"/>
    <property type="project" value="TreeGrafter"/>
</dbReference>
<keyword evidence="2" id="KW-0808">Transferase</keyword>
<dbReference type="Pfam" id="PF03781">
    <property type="entry name" value="FGE-sulfatase"/>
    <property type="match status" value="1"/>
</dbReference>
<accession>A0A1X7AA64</accession>
<organism evidence="2 3">
    <name type="scientific">Pseudooceanicola marinus</name>
    <dbReference type="NCBI Taxonomy" id="396013"/>
    <lineage>
        <taxon>Bacteria</taxon>
        <taxon>Pseudomonadati</taxon>
        <taxon>Pseudomonadota</taxon>
        <taxon>Alphaproteobacteria</taxon>
        <taxon>Rhodobacterales</taxon>
        <taxon>Paracoccaceae</taxon>
        <taxon>Pseudooceanicola</taxon>
    </lineage>
</organism>
<keyword evidence="2" id="KW-0418">Kinase</keyword>
<dbReference type="Proteomes" id="UP000193963">
    <property type="component" value="Unassembled WGS sequence"/>
</dbReference>
<evidence type="ECO:0000313" key="3">
    <source>
        <dbReference type="Proteomes" id="UP000193963"/>
    </source>
</evidence>
<evidence type="ECO:0000313" key="2">
    <source>
        <dbReference type="EMBL" id="SLN73942.1"/>
    </source>
</evidence>
<proteinExistence type="predicted"/>